<feature type="compositionally biased region" description="Basic and acidic residues" evidence="1">
    <location>
        <begin position="334"/>
        <end position="344"/>
    </location>
</feature>
<dbReference type="Proteomes" id="UP000077202">
    <property type="component" value="Unassembled WGS sequence"/>
</dbReference>
<evidence type="ECO:0000256" key="1">
    <source>
        <dbReference type="SAM" id="MobiDB-lite"/>
    </source>
</evidence>
<organism evidence="2 3">
    <name type="scientific">Marchantia polymorpha subsp. ruderalis</name>
    <dbReference type="NCBI Taxonomy" id="1480154"/>
    <lineage>
        <taxon>Eukaryota</taxon>
        <taxon>Viridiplantae</taxon>
        <taxon>Streptophyta</taxon>
        <taxon>Embryophyta</taxon>
        <taxon>Marchantiophyta</taxon>
        <taxon>Marchantiopsida</taxon>
        <taxon>Marchantiidae</taxon>
        <taxon>Marchantiales</taxon>
        <taxon>Marchantiaceae</taxon>
        <taxon>Marchantia</taxon>
    </lineage>
</organism>
<feature type="region of interest" description="Disordered" evidence="1">
    <location>
        <begin position="315"/>
        <end position="377"/>
    </location>
</feature>
<evidence type="ECO:0000313" key="2">
    <source>
        <dbReference type="EMBL" id="OAE25529.1"/>
    </source>
</evidence>
<protein>
    <submittedName>
        <fullName evidence="2">Uncharacterized protein</fullName>
    </submittedName>
</protein>
<gene>
    <name evidence="2" type="ORF">AXG93_1543s1460</name>
</gene>
<sequence length="469" mass="50404">MNRYVWFVGKASEALLKNWRILNLGLSLPNERSKYDSKSTEQSSDRLATGASGEADRSGGGEKEEIQREKDGRRRAAAVRQEGGKGASERRPLTSGGSAGDLCRSQLRSAQLRLLLSSANALCPVPGNPLSTTARNFSLPPPPPPLVFSPLLDAIVHAHAHASANLLCCAVSSFVQSCARLENWTEFLGEDRRGWLAGLRAERSLCSRPSSLISYVGYGTAHVSCLDAASDSVWSPDRLVAGPVEYSTIVAPSGIQIVVLAEHVTGRTEQLKKGFRGSPGEVGLIGKFTSEKMLGGNKVKAMAFSPACSPACPPAACPPYHKRKEKKKRRRRRKAEDVEVEEPRGGGTTGSCGGRKWGNGKNANSAPTDGSRERFGHCDHGQMKEEEQLDVTKSQAHEDGELGYSSVDTVLRVLQANWFPHTGLAAPPNSSGRLLIQLVGFAASTSPILALEQHTSFRIPFGDSTPKPD</sequence>
<feature type="compositionally biased region" description="Gly residues" evidence="1">
    <location>
        <begin position="345"/>
        <end position="357"/>
    </location>
</feature>
<feature type="compositionally biased region" description="Basic and acidic residues" evidence="1">
    <location>
        <begin position="54"/>
        <end position="74"/>
    </location>
</feature>
<proteinExistence type="predicted"/>
<feature type="region of interest" description="Disordered" evidence="1">
    <location>
        <begin position="31"/>
        <end position="100"/>
    </location>
</feature>
<feature type="compositionally biased region" description="Basic residues" evidence="1">
    <location>
        <begin position="320"/>
        <end position="333"/>
    </location>
</feature>
<reference evidence="2" key="1">
    <citation type="submission" date="2016-03" db="EMBL/GenBank/DDBJ databases">
        <title>Mechanisms controlling the formation of the plant cell surface in tip-growing cells are functionally conserved among land plants.</title>
        <authorList>
            <person name="Honkanen S."/>
            <person name="Jones V.A."/>
            <person name="Morieri G."/>
            <person name="Champion C."/>
            <person name="Hetherington A.J."/>
            <person name="Kelly S."/>
            <person name="Saint-Marcoux D."/>
            <person name="Proust H."/>
            <person name="Prescott H."/>
            <person name="Dolan L."/>
        </authorList>
    </citation>
    <scope>NUCLEOTIDE SEQUENCE [LARGE SCALE GENOMIC DNA]</scope>
    <source>
        <tissue evidence="2">Whole gametophyte</tissue>
    </source>
</reference>
<dbReference type="AlphaFoldDB" id="A0A176VXI5"/>
<dbReference type="EMBL" id="LVLJ01002329">
    <property type="protein sequence ID" value="OAE25529.1"/>
    <property type="molecule type" value="Genomic_DNA"/>
</dbReference>
<name>A0A176VXI5_MARPO</name>
<comment type="caution">
    <text evidence="2">The sequence shown here is derived from an EMBL/GenBank/DDBJ whole genome shotgun (WGS) entry which is preliminary data.</text>
</comment>
<evidence type="ECO:0000313" key="3">
    <source>
        <dbReference type="Proteomes" id="UP000077202"/>
    </source>
</evidence>
<keyword evidence="3" id="KW-1185">Reference proteome</keyword>
<accession>A0A176VXI5</accession>